<gene>
    <name evidence="9" type="primary">Fanci</name>
    <name evidence="9" type="ORF">RISTRI_R12666</name>
</gene>
<dbReference type="OrthoDB" id="195089at2759"/>
<feature type="domain" description="FANCI solenoid 3" evidence="5">
    <location>
        <begin position="807"/>
        <end position="1031"/>
    </location>
</feature>
<dbReference type="InterPro" id="IPR026171">
    <property type="entry name" value="FANCI"/>
</dbReference>
<feature type="domain" description="FANCI solenoid 2" evidence="4">
    <location>
        <begin position="380"/>
        <end position="543"/>
    </location>
</feature>
<evidence type="ECO:0000313" key="9">
    <source>
        <dbReference type="EMBL" id="NXV28199.1"/>
    </source>
</evidence>
<evidence type="ECO:0000259" key="4">
    <source>
        <dbReference type="Pfam" id="PF14676"/>
    </source>
</evidence>
<feature type="non-terminal residue" evidence="9">
    <location>
        <position position="1338"/>
    </location>
</feature>
<feature type="domain" description="FANCI helical" evidence="8">
    <location>
        <begin position="557"/>
        <end position="789"/>
    </location>
</feature>
<dbReference type="GeneID" id="128915075"/>
<dbReference type="Pfam" id="PF14675">
    <property type="entry name" value="FANCI_S1"/>
    <property type="match status" value="1"/>
</dbReference>
<organism evidence="9 10">
    <name type="scientific">Rissa tridactyla</name>
    <name type="common">Black-legged kittiwake</name>
    <name type="synonym">Larus tridactyla</name>
    <dbReference type="NCBI Taxonomy" id="75485"/>
    <lineage>
        <taxon>Eukaryota</taxon>
        <taxon>Metazoa</taxon>
        <taxon>Chordata</taxon>
        <taxon>Craniata</taxon>
        <taxon>Vertebrata</taxon>
        <taxon>Euteleostomi</taxon>
        <taxon>Archelosauria</taxon>
        <taxon>Archosauria</taxon>
        <taxon>Dinosauria</taxon>
        <taxon>Saurischia</taxon>
        <taxon>Theropoda</taxon>
        <taxon>Coelurosauria</taxon>
        <taxon>Aves</taxon>
        <taxon>Neognathae</taxon>
        <taxon>Neoaves</taxon>
        <taxon>Charadriiformes</taxon>
        <taxon>Laridae</taxon>
        <taxon>Rissa</taxon>
    </lineage>
</organism>
<dbReference type="InterPro" id="IPR029315">
    <property type="entry name" value="FANCI_S2"/>
</dbReference>
<evidence type="ECO:0000259" key="8">
    <source>
        <dbReference type="Pfam" id="PF14680"/>
    </source>
</evidence>
<proteinExistence type="predicted"/>
<evidence type="ECO:0000259" key="2">
    <source>
        <dbReference type="Pfam" id="PF14674"/>
    </source>
</evidence>
<feature type="domain" description="FANCI solenoid 1" evidence="3">
    <location>
        <begin position="64"/>
        <end position="281"/>
    </location>
</feature>
<dbReference type="Pfam" id="PF14677">
    <property type="entry name" value="FANCI_S3"/>
    <property type="match status" value="1"/>
</dbReference>
<dbReference type="Pfam" id="PF14674">
    <property type="entry name" value="FANCI_S1-cap"/>
    <property type="match status" value="1"/>
</dbReference>
<feature type="non-terminal residue" evidence="9">
    <location>
        <position position="1"/>
    </location>
</feature>
<feature type="region of interest" description="Disordered" evidence="1">
    <location>
        <begin position="1299"/>
        <end position="1338"/>
    </location>
</feature>
<name>A0A7L3SQU6_RISTR</name>
<accession>A0A7L3SQU6</accession>
<dbReference type="Pfam" id="PF14680">
    <property type="entry name" value="FANCI_HD2"/>
    <property type="match status" value="1"/>
</dbReference>
<dbReference type="Pfam" id="PF14676">
    <property type="entry name" value="FANCI_S2"/>
    <property type="match status" value="1"/>
</dbReference>
<reference evidence="9 10" key="1">
    <citation type="submission" date="2019-09" db="EMBL/GenBank/DDBJ databases">
        <title>Bird 10,000 Genomes (B10K) Project - Family phase.</title>
        <authorList>
            <person name="Zhang G."/>
        </authorList>
    </citation>
    <scope>NUCLEOTIDE SEQUENCE [LARGE SCALE GENOMIC DNA]</scope>
    <source>
        <strain evidence="9">OUT-0021</strain>
        <tissue evidence="9">Blood</tissue>
    </source>
</reference>
<evidence type="ECO:0000313" key="10">
    <source>
        <dbReference type="Proteomes" id="UP000540089"/>
    </source>
</evidence>
<evidence type="ECO:0000256" key="1">
    <source>
        <dbReference type="SAM" id="MobiDB-lite"/>
    </source>
</evidence>
<feature type="domain" description="FANCI solenoid 1 cap" evidence="2">
    <location>
        <begin position="1"/>
        <end position="53"/>
    </location>
</feature>
<evidence type="ECO:0000259" key="5">
    <source>
        <dbReference type="Pfam" id="PF14677"/>
    </source>
</evidence>
<protein>
    <submittedName>
        <fullName evidence="9">FANCI protein</fullName>
    </submittedName>
</protein>
<dbReference type="InterPro" id="IPR029313">
    <property type="entry name" value="FANCI_S3"/>
</dbReference>
<dbReference type="PANTHER" id="PTHR21818">
    <property type="entry name" value="BC025462 PROTEIN"/>
    <property type="match status" value="1"/>
</dbReference>
<dbReference type="InterPro" id="IPR029308">
    <property type="entry name" value="FANCI_S1"/>
</dbReference>
<dbReference type="CDD" id="cd11720">
    <property type="entry name" value="FANCI"/>
    <property type="match status" value="1"/>
</dbReference>
<feature type="domain" description="FANCI helical" evidence="7">
    <location>
        <begin position="286"/>
        <end position="372"/>
    </location>
</feature>
<dbReference type="Proteomes" id="UP000540089">
    <property type="component" value="Unassembled WGS sequence"/>
</dbReference>
<dbReference type="InterPro" id="IPR029312">
    <property type="entry name" value="FANCI_HD2"/>
</dbReference>
<sequence length="1338" mass="149444">MAQRILALAAEESPERLREALQSLGERELGDMVTRQALKGSETAALLRGIFKGSPCSQQSGVLRRLQVYKHCIPLVESGDLHLGKASEIIGLLMLEARQLPGHALAELATLFVDVIKGGSLSNGKSLELFATVLTALPNSKESLVYGKGELNGEEFKKQLINTLCCSKWDPQSVIHLTNMFRDIPLSGEELQFVVEKVLRMFSKLDLQEIPPLVYQLLLLSAKGSKKTVLEGIISFFNQLDKRQKEEQRVPQSVDLEVATVPLDQLRHVEGTVILHIVSVINLDQDLSEELIRHLKTEQQKDPARALCPFSVALLLSVAVKHRLQEQIFDFLKTSITRSCKDLQFLQASKFLQDLFPQQYDVTTVILEVVKNSAFGWDHVTQGLVDLGFSLMESYEPRKPFGGKAADTTYGLSKMPAQQACRLGASILLETFKVHEPIRSDILEQVLNRVLTKAASPVSHFIDLLSNIVVSAPLVLQTSSSKVTETFDNLSFLPIDTVQGLLRAVQPLLKVSMSVRDSLILVLQKAIFSRQLDARKAAVAGFLLLLRNFKVLGSLSSSQCSQAIGATQVQADVHACYNSAANEAFCLEILGSLRRCLSQQADVRLMLYEGFYDVLRRNSQLASSIMETLLSQIKQYYLPQPDLLPPLKLEGCIMAQGDQIFLQEPLAHLLCCIQHCLAWYKSTVHLCQGAEDDEEEEDVGFEQSFEEMLESVTRRMIKSELEDFELDKSADFSLSSGVGVKNNIYAIQVMGICEVLIEYNFNIGNFSKNKFEDVLGLFTCYNKLSEILKEKAGKNKSTLGNKTTRSFLSMGFVSTLLTALFRDNAQSHEESLAVLRSSTEFLRYAVSVALQKVQQLEETGQTDGPDGQNPEKMFQNLCKITRVLLWRYTSIPTVVEESGKKKGKSISLLCLEGLLRIFNMVQQLYTARIPQFLQALDITDGDAEETDINVTEKAAFQIRQFQRSLVNQFSNAEDDFNSKETQSLIIVLSTLSKLLDPASQQFLQFLTWTVKICKENALEDIACCKGLLSLLFSLHVLYKSPVSLLRELAQDIHACLGDIDQDIEVESRSHFAIVNAKTAAPTVCLLVLGQADKVLEEVDWLIKKLTSLGSDTSEDSSQASNQTQALEKGVILQLGTLLTVYHELVQTALPAGSCVDTLLRSLSKTYAILTSLVKHYIQACRSTSNTIPARLEKLVKLSGSHLTPQCYSFITYVQNIHSESLSFAEEKKKKKKEDEAAAVSTVMAKVLRETKPIPNLIFAIEQYEKFLIHLSKKSKVNLMQYMKLSTSRDFRINASMLDSALQEHNTEDAENEPDNDQSSTADQTDENQEPKKKRRRKK</sequence>
<dbReference type="InterPro" id="IPR029310">
    <property type="entry name" value="FANCI_HD1"/>
</dbReference>
<dbReference type="Pfam" id="PF14679">
    <property type="entry name" value="FANCI_HD1"/>
    <property type="match status" value="1"/>
</dbReference>
<evidence type="ECO:0000259" key="3">
    <source>
        <dbReference type="Pfam" id="PF14675"/>
    </source>
</evidence>
<dbReference type="GO" id="GO:0006281">
    <property type="term" value="P:DNA repair"/>
    <property type="evidence" value="ECO:0007669"/>
    <property type="project" value="InterPro"/>
</dbReference>
<evidence type="ECO:0000259" key="7">
    <source>
        <dbReference type="Pfam" id="PF14679"/>
    </source>
</evidence>
<dbReference type="InterPro" id="IPR029314">
    <property type="entry name" value="FANCI_S4"/>
</dbReference>
<dbReference type="GO" id="GO:0070182">
    <property type="term" value="F:DNA polymerase binding"/>
    <property type="evidence" value="ECO:0007669"/>
    <property type="project" value="TreeGrafter"/>
</dbReference>
<dbReference type="Pfam" id="PF14678">
    <property type="entry name" value="FANCI_S4"/>
    <property type="match status" value="1"/>
</dbReference>
<feature type="domain" description="FANCI solenoid 4" evidence="6">
    <location>
        <begin position="1044"/>
        <end position="1297"/>
    </location>
</feature>
<dbReference type="InterPro" id="IPR029305">
    <property type="entry name" value="FANCI_S1-cap"/>
</dbReference>
<dbReference type="EMBL" id="VZUC01000015">
    <property type="protein sequence ID" value="NXV28199.1"/>
    <property type="molecule type" value="Genomic_DNA"/>
</dbReference>
<dbReference type="RefSeq" id="XP_054070860.1">
    <property type="nucleotide sequence ID" value="XM_054214885.1"/>
</dbReference>
<comment type="caution">
    <text evidence="9">The sequence shown here is derived from an EMBL/GenBank/DDBJ whole genome shotgun (WGS) entry which is preliminary data.</text>
</comment>
<dbReference type="PANTHER" id="PTHR21818:SF0">
    <property type="entry name" value="FANCONI ANEMIA GROUP I PROTEIN"/>
    <property type="match status" value="1"/>
</dbReference>
<evidence type="ECO:0000259" key="6">
    <source>
        <dbReference type="Pfam" id="PF14678"/>
    </source>
</evidence>
<keyword evidence="10" id="KW-1185">Reference proteome</keyword>